<evidence type="ECO:0000313" key="2">
    <source>
        <dbReference type="Proteomes" id="UP001054837"/>
    </source>
</evidence>
<name>A0AAV4RPS4_9ARAC</name>
<dbReference type="AlphaFoldDB" id="A0AAV4RPS4"/>
<dbReference type="Proteomes" id="UP001054837">
    <property type="component" value="Unassembled WGS sequence"/>
</dbReference>
<keyword evidence="2" id="KW-1185">Reference proteome</keyword>
<dbReference type="EMBL" id="BPLQ01006428">
    <property type="protein sequence ID" value="GIY22310.1"/>
    <property type="molecule type" value="Genomic_DNA"/>
</dbReference>
<sequence length="112" mass="13194">MPRGYLNNLLVLRDISLYEELNLCIIETDVLDPNRAKQNIHWGEVVDRDDILAVSRLRRKPIAYDAQTKSPKRNYFFRKLRSRGISRNRSVADQSAGFCFFCCEVRIQKIQF</sequence>
<gene>
    <name evidence="1" type="ORF">CDAR_375101</name>
</gene>
<proteinExistence type="predicted"/>
<comment type="caution">
    <text evidence="1">The sequence shown here is derived from an EMBL/GenBank/DDBJ whole genome shotgun (WGS) entry which is preliminary data.</text>
</comment>
<evidence type="ECO:0000313" key="1">
    <source>
        <dbReference type="EMBL" id="GIY22310.1"/>
    </source>
</evidence>
<organism evidence="1 2">
    <name type="scientific">Caerostris darwini</name>
    <dbReference type="NCBI Taxonomy" id="1538125"/>
    <lineage>
        <taxon>Eukaryota</taxon>
        <taxon>Metazoa</taxon>
        <taxon>Ecdysozoa</taxon>
        <taxon>Arthropoda</taxon>
        <taxon>Chelicerata</taxon>
        <taxon>Arachnida</taxon>
        <taxon>Araneae</taxon>
        <taxon>Araneomorphae</taxon>
        <taxon>Entelegynae</taxon>
        <taxon>Araneoidea</taxon>
        <taxon>Araneidae</taxon>
        <taxon>Caerostris</taxon>
    </lineage>
</organism>
<protein>
    <submittedName>
        <fullName evidence="1">Uncharacterized protein</fullName>
    </submittedName>
</protein>
<reference evidence="1 2" key="1">
    <citation type="submission" date="2021-06" db="EMBL/GenBank/DDBJ databases">
        <title>Caerostris darwini draft genome.</title>
        <authorList>
            <person name="Kono N."/>
            <person name="Arakawa K."/>
        </authorList>
    </citation>
    <scope>NUCLEOTIDE SEQUENCE [LARGE SCALE GENOMIC DNA]</scope>
</reference>
<accession>A0AAV4RPS4</accession>